<dbReference type="PROSITE" id="PS50005">
    <property type="entry name" value="TPR"/>
    <property type="match status" value="1"/>
</dbReference>
<name>G8LVR2_ACECE</name>
<dbReference type="InterPro" id="IPR019734">
    <property type="entry name" value="TPR_rpt"/>
</dbReference>
<feature type="repeat" description="TPR" evidence="1">
    <location>
        <begin position="84"/>
        <end position="117"/>
    </location>
</feature>
<keyword evidence="3" id="KW-1185">Reference proteome</keyword>
<proteinExistence type="predicted"/>
<reference evidence="2 3" key="2">
    <citation type="journal article" date="2012" name="Stand. Genomic Sci.">
        <title>Complete Genome Sequence of Clostridium clariflavum DSM 19732.</title>
        <authorList>
            <person name="Izquierdo J.A."/>
            <person name="Goodwin L."/>
            <person name="Davenport K.W."/>
            <person name="Teshima H."/>
            <person name="Bruce D."/>
            <person name="Detter C."/>
            <person name="Tapia R."/>
            <person name="Han S."/>
            <person name="Land M."/>
            <person name="Hauser L."/>
            <person name="Jeffries C.D."/>
            <person name="Han J."/>
            <person name="Pitluck S."/>
            <person name="Nolan M."/>
            <person name="Chen A."/>
            <person name="Huntemann M."/>
            <person name="Mavromatis K."/>
            <person name="Mikhailova N."/>
            <person name="Liolios K."/>
            <person name="Woyke T."/>
            <person name="Lynd L.R."/>
        </authorList>
    </citation>
    <scope>NUCLEOTIDE SEQUENCE [LARGE SCALE GENOMIC DNA]</scope>
    <source>
        <strain evidence="3">DSM 19732 / NBRC 101661 / EBR45</strain>
    </source>
</reference>
<reference evidence="3" key="1">
    <citation type="submission" date="2011-12" db="EMBL/GenBank/DDBJ databases">
        <title>Complete sequence of Clostridium clariflavum DSM 19732.</title>
        <authorList>
            <consortium name="US DOE Joint Genome Institute"/>
            <person name="Lucas S."/>
            <person name="Han J."/>
            <person name="Lapidus A."/>
            <person name="Cheng J.-F."/>
            <person name="Goodwin L."/>
            <person name="Pitluck S."/>
            <person name="Peters L."/>
            <person name="Teshima H."/>
            <person name="Detter J.C."/>
            <person name="Han C."/>
            <person name="Tapia R."/>
            <person name="Land M."/>
            <person name="Hauser L."/>
            <person name="Kyrpides N."/>
            <person name="Ivanova N."/>
            <person name="Pagani I."/>
            <person name="Kitzmiller T."/>
            <person name="Lynd L."/>
            <person name="Izquierdo J."/>
            <person name="Woyke T."/>
        </authorList>
    </citation>
    <scope>NUCLEOTIDE SEQUENCE [LARGE SCALE GENOMIC DNA]</scope>
    <source>
        <strain evidence="3">DSM 19732 / NBRC 101661 / EBR45</strain>
    </source>
</reference>
<evidence type="ECO:0000256" key="1">
    <source>
        <dbReference type="PROSITE-ProRule" id="PRU00339"/>
    </source>
</evidence>
<dbReference type="OrthoDB" id="2379299at2"/>
<protein>
    <submittedName>
        <fullName evidence="2">Uncharacterized protein</fullName>
    </submittedName>
</protein>
<dbReference type="RefSeq" id="WP_014256235.1">
    <property type="nucleotide sequence ID" value="NC_016627.1"/>
</dbReference>
<evidence type="ECO:0000313" key="3">
    <source>
        <dbReference type="Proteomes" id="UP000005435"/>
    </source>
</evidence>
<evidence type="ECO:0000313" key="2">
    <source>
        <dbReference type="EMBL" id="AEV69698.1"/>
    </source>
</evidence>
<accession>G8LVR2</accession>
<dbReference type="Proteomes" id="UP000005435">
    <property type="component" value="Chromosome"/>
</dbReference>
<dbReference type="SUPFAM" id="SSF48452">
    <property type="entry name" value="TPR-like"/>
    <property type="match status" value="1"/>
</dbReference>
<dbReference type="STRING" id="720554.Clocl_3176"/>
<dbReference type="eggNOG" id="COG0457">
    <property type="taxonomic scope" value="Bacteria"/>
</dbReference>
<dbReference type="Gene3D" id="1.25.40.10">
    <property type="entry name" value="Tetratricopeptide repeat domain"/>
    <property type="match status" value="1"/>
</dbReference>
<dbReference type="EMBL" id="CP003065">
    <property type="protein sequence ID" value="AEV69698.1"/>
    <property type="molecule type" value="Genomic_DNA"/>
</dbReference>
<gene>
    <name evidence="2" type="ordered locus">Clocl_3176</name>
</gene>
<sequence>MDTFDKVFGEKENNESPASTNYLAAKKAFEKGDYRESLRLQMFAFNVDPNFMPTYELAVLALEKLGGKTEADLFKKALEDFNNYKPFYNLGYHFTGVGNYRMAIPFLQRSLALSNNSLGVAMELAIAYTAQFLPEKGMELLKQINLDNNFWALCQLHWCSLLSSQPDGIEEFISNTKKQFKDRLNMQDKNIAAVFAAIDKLEECLNRYKTVQNPEYIIRIWHYIQYGSAILDYFDNSVAENALQVAGGRYVAKFGSYKEVKLVISKLEKYLIKLDKVPTTVYILPSRNSEILSKAISKILGVDCIQYIRNTPVQNGLIVAGDTSEFNDYPELVNIRGNTVTFALNHNWLDNSLITPDICGFMSQTYIFPWEGGSVKVNPETKQVDKSEPDLRSAEEIAHSIASEEVEINPEFNEILEFYYERKDYMKGGLKDTFKRLHYNTDSNSEPVVTFSYIIT</sequence>
<dbReference type="HOGENOM" id="CLU_605064_0_0_9"/>
<dbReference type="AlphaFoldDB" id="G8LVR2"/>
<keyword evidence="1" id="KW-0802">TPR repeat</keyword>
<dbReference type="InterPro" id="IPR011990">
    <property type="entry name" value="TPR-like_helical_dom_sf"/>
</dbReference>
<dbReference type="KEGG" id="ccl:Clocl_3176"/>
<organism evidence="2 3">
    <name type="scientific">Acetivibrio clariflavus (strain DSM 19732 / NBRC 101661 / EBR45)</name>
    <name type="common">Clostridium clariflavum</name>
    <dbReference type="NCBI Taxonomy" id="720554"/>
    <lineage>
        <taxon>Bacteria</taxon>
        <taxon>Bacillati</taxon>
        <taxon>Bacillota</taxon>
        <taxon>Clostridia</taxon>
        <taxon>Eubacteriales</taxon>
        <taxon>Oscillospiraceae</taxon>
        <taxon>Acetivibrio</taxon>
    </lineage>
</organism>